<dbReference type="PANTHER" id="PTHR12110">
    <property type="entry name" value="HYDROXYPYRUVATE ISOMERASE"/>
    <property type="match status" value="1"/>
</dbReference>
<comment type="caution">
    <text evidence="2">The sequence shown here is derived from an EMBL/GenBank/DDBJ whole genome shotgun (WGS) entry which is preliminary data.</text>
</comment>
<dbReference type="SUPFAM" id="SSF51658">
    <property type="entry name" value="Xylose isomerase-like"/>
    <property type="match status" value="1"/>
</dbReference>
<sequence>MSDYSRLAINQFTTLQQWSLPQAIEGYARHGVHAIGIVRDKLQEVGVGEAGRWLKAHDMTVTCLCICGLLTDSDNDRFQANLNESRRAIDEAAELGAECIVFVAGGLPEGSIDLPAARARCLEGLATLLPYAKHTGVTLALEPLHPMICSFRSCLSTLGQANDWIDALGAGPELGIVVDVYHVWWDPDMEREIERSAGRIVSFHVCDWLMDTTDLRLDRGMMGDGVIDIRRIRHLVEATGYDGYREVEIFSERNWWRRDPDEVVEISKARYLSDVV</sequence>
<dbReference type="Gene3D" id="3.20.20.150">
    <property type="entry name" value="Divalent-metal-dependent TIM barrel enzymes"/>
    <property type="match status" value="1"/>
</dbReference>
<reference evidence="2" key="1">
    <citation type="submission" date="2019-09" db="EMBL/GenBank/DDBJ databases">
        <title>Characterisation of the sponge microbiome using genome-centric metagenomics.</title>
        <authorList>
            <person name="Engelberts J.P."/>
            <person name="Robbins S.J."/>
            <person name="De Goeij J.M."/>
            <person name="Aranda M."/>
            <person name="Bell S.C."/>
            <person name="Webster N.S."/>
        </authorList>
    </citation>
    <scope>NUCLEOTIDE SEQUENCE</scope>
    <source>
        <strain evidence="2">SB0664_bin_27</strain>
    </source>
</reference>
<dbReference type="InterPro" id="IPR036237">
    <property type="entry name" value="Xyl_isomerase-like_sf"/>
</dbReference>
<dbReference type="PANTHER" id="PTHR12110:SF52">
    <property type="entry name" value="XYLOSE ISOMERASE"/>
    <property type="match status" value="1"/>
</dbReference>
<organism evidence="2">
    <name type="scientific">Caldilineaceae bacterium SB0664_bin_27</name>
    <dbReference type="NCBI Taxonomy" id="2605260"/>
    <lineage>
        <taxon>Bacteria</taxon>
        <taxon>Bacillati</taxon>
        <taxon>Chloroflexota</taxon>
        <taxon>Caldilineae</taxon>
        <taxon>Caldilineales</taxon>
        <taxon>Caldilineaceae</taxon>
    </lineage>
</organism>
<evidence type="ECO:0000313" key="2">
    <source>
        <dbReference type="EMBL" id="MXY93265.1"/>
    </source>
</evidence>
<dbReference type="Pfam" id="PF01261">
    <property type="entry name" value="AP_endonuc_2"/>
    <property type="match status" value="1"/>
</dbReference>
<feature type="domain" description="Xylose isomerase-like TIM barrel" evidence="1">
    <location>
        <begin position="28"/>
        <end position="259"/>
    </location>
</feature>
<accession>A0A6B0YT21</accession>
<dbReference type="AlphaFoldDB" id="A0A6B0YT21"/>
<protein>
    <submittedName>
        <fullName evidence="2">Sugar phosphate isomerase/epimerase</fullName>
    </submittedName>
</protein>
<dbReference type="InterPro" id="IPR050312">
    <property type="entry name" value="IolE/XylAMocC-like"/>
</dbReference>
<name>A0A6B0YT21_9CHLR</name>
<dbReference type="EMBL" id="VXRG01000065">
    <property type="protein sequence ID" value="MXY93265.1"/>
    <property type="molecule type" value="Genomic_DNA"/>
</dbReference>
<gene>
    <name evidence="2" type="ORF">F4Y42_07435</name>
</gene>
<evidence type="ECO:0000259" key="1">
    <source>
        <dbReference type="Pfam" id="PF01261"/>
    </source>
</evidence>
<dbReference type="GO" id="GO:0016853">
    <property type="term" value="F:isomerase activity"/>
    <property type="evidence" value="ECO:0007669"/>
    <property type="project" value="UniProtKB-KW"/>
</dbReference>
<dbReference type="InterPro" id="IPR013022">
    <property type="entry name" value="Xyl_isomerase-like_TIM-brl"/>
</dbReference>
<proteinExistence type="predicted"/>
<keyword evidence="2" id="KW-0413">Isomerase</keyword>